<reference evidence="2" key="1">
    <citation type="submission" date="2022-09" db="EMBL/GenBank/DDBJ databases">
        <authorList>
            <person name="Duchaud E."/>
        </authorList>
    </citation>
    <scope>NUCLEOTIDE SEQUENCE</scope>
    <source>
        <strain evidence="2">TRV642</strain>
    </source>
</reference>
<evidence type="ECO:0000313" key="3">
    <source>
        <dbReference type="Proteomes" id="UP001152749"/>
    </source>
</evidence>
<dbReference type="AlphaFoldDB" id="A0A9W4X4L2"/>
<dbReference type="Proteomes" id="UP001152749">
    <property type="component" value="Chromosome"/>
</dbReference>
<dbReference type="RefSeq" id="WP_263360926.1">
    <property type="nucleotide sequence ID" value="NZ_OX336425.1"/>
</dbReference>
<accession>A0A9W4X4L2</accession>
<dbReference type="PROSITE" id="PS01124">
    <property type="entry name" value="HTH_ARAC_FAMILY_2"/>
    <property type="match status" value="1"/>
</dbReference>
<dbReference type="EMBL" id="OX336425">
    <property type="protein sequence ID" value="CAI2768266.1"/>
    <property type="molecule type" value="Genomic_DNA"/>
</dbReference>
<evidence type="ECO:0000259" key="1">
    <source>
        <dbReference type="PROSITE" id="PS01124"/>
    </source>
</evidence>
<dbReference type="InterPro" id="IPR018060">
    <property type="entry name" value="HTH_AraC"/>
</dbReference>
<dbReference type="Gene3D" id="1.10.10.60">
    <property type="entry name" value="Homeodomain-like"/>
    <property type="match status" value="1"/>
</dbReference>
<dbReference type="PANTHER" id="PTHR47893:SF1">
    <property type="entry name" value="REGULATORY PROTEIN PCHR"/>
    <property type="match status" value="1"/>
</dbReference>
<dbReference type="SMART" id="SM00342">
    <property type="entry name" value="HTH_ARAC"/>
    <property type="match status" value="1"/>
</dbReference>
<evidence type="ECO:0000313" key="2">
    <source>
        <dbReference type="EMBL" id="CAI2768266.1"/>
    </source>
</evidence>
<dbReference type="Pfam" id="PF12833">
    <property type="entry name" value="HTH_18"/>
    <property type="match status" value="1"/>
</dbReference>
<organism evidence="2 3">
    <name type="scientific">Flavobacterium collinsii</name>
    <dbReference type="NCBI Taxonomy" id="1114861"/>
    <lineage>
        <taxon>Bacteria</taxon>
        <taxon>Pseudomonadati</taxon>
        <taxon>Bacteroidota</taxon>
        <taxon>Flavobacteriia</taxon>
        <taxon>Flavobacteriales</taxon>
        <taxon>Flavobacteriaceae</taxon>
        <taxon>Flavobacterium</taxon>
    </lineage>
</organism>
<dbReference type="GO" id="GO:0003700">
    <property type="term" value="F:DNA-binding transcription factor activity"/>
    <property type="evidence" value="ECO:0007669"/>
    <property type="project" value="InterPro"/>
</dbReference>
<dbReference type="InterPro" id="IPR053142">
    <property type="entry name" value="PchR_regulatory_protein"/>
</dbReference>
<sequence length="331" mass="38055">MKEIEYYYGLSPSWYIELAEKMGGTLKEDKILILPDSIGNGFSFFTEVIPGMSVILLDFVLTTPVRVKHLGNQDDLYIINFDLSEEVNTIQIRDIAYKVGSKANLGLFVWKNTIENTYEHAAGKRIFAIRLIVDQKLLDPLFTKKADENEPSKHNDRFDRKELYFQDPIDSNSRILIDSIMHKTASNQYFNFYLKGLALKLLGNFIHRYSDVVPVSQGIKKIDLEALEASKKYLIKNLKNKFPGILKLTEIASMSASKYKKLFKEIEGVTPNDFFKREKIVLAHKLLCSGSYNSVIQLGYDLNFTRVDHFSKEYFKFLGRSPSEDLVVKNS</sequence>
<name>A0A9W4X4L2_9FLAO</name>
<feature type="domain" description="HTH araC/xylS-type" evidence="1">
    <location>
        <begin position="228"/>
        <end position="328"/>
    </location>
</feature>
<dbReference type="PANTHER" id="PTHR47893">
    <property type="entry name" value="REGULATORY PROTEIN PCHR"/>
    <property type="match status" value="1"/>
</dbReference>
<dbReference type="KEGG" id="fcs:TRV642_3473"/>
<dbReference type="GO" id="GO:0043565">
    <property type="term" value="F:sequence-specific DNA binding"/>
    <property type="evidence" value="ECO:0007669"/>
    <property type="project" value="InterPro"/>
</dbReference>
<proteinExistence type="predicted"/>
<protein>
    <submittedName>
        <fullName evidence="2">HTH araC/xylS-type domain-containing protein</fullName>
    </submittedName>
</protein>
<gene>
    <name evidence="2" type="ORF">TRV642_3473</name>
</gene>